<evidence type="ECO:0000313" key="2">
    <source>
        <dbReference type="Proteomes" id="UP000324194"/>
    </source>
</evidence>
<gene>
    <name evidence="1" type="ORF">AQUSIP_09740</name>
</gene>
<dbReference type="AlphaFoldDB" id="A0A5E4PFR3"/>
<evidence type="ECO:0000313" key="1">
    <source>
        <dbReference type="EMBL" id="VVC75684.1"/>
    </source>
</evidence>
<name>A0A5E4PFR3_9COXI</name>
<dbReference type="EMBL" id="LR699119">
    <property type="protein sequence ID" value="VVC75684.1"/>
    <property type="molecule type" value="Genomic_DNA"/>
</dbReference>
<keyword evidence="2" id="KW-1185">Reference proteome</keyword>
<reference evidence="1 2" key="1">
    <citation type="submission" date="2019-08" db="EMBL/GenBank/DDBJ databases">
        <authorList>
            <person name="Guy L."/>
        </authorList>
    </citation>
    <scope>NUCLEOTIDE SEQUENCE [LARGE SCALE GENOMIC DNA]</scope>
    <source>
        <strain evidence="1 2">SGT-108</strain>
    </source>
</reference>
<accession>A0A5E4PFR3</accession>
<organism evidence="1 2">
    <name type="scientific">Aquicella siphonis</name>
    <dbReference type="NCBI Taxonomy" id="254247"/>
    <lineage>
        <taxon>Bacteria</taxon>
        <taxon>Pseudomonadati</taxon>
        <taxon>Pseudomonadota</taxon>
        <taxon>Gammaproteobacteria</taxon>
        <taxon>Legionellales</taxon>
        <taxon>Coxiellaceae</taxon>
        <taxon>Aquicella</taxon>
    </lineage>
</organism>
<dbReference type="RefSeq" id="WP_148338969.1">
    <property type="nucleotide sequence ID" value="NZ_LR699119.1"/>
</dbReference>
<proteinExistence type="predicted"/>
<protein>
    <submittedName>
        <fullName evidence="1">Uncharacterized protein</fullName>
    </submittedName>
</protein>
<dbReference type="Proteomes" id="UP000324194">
    <property type="component" value="Chromosome 1"/>
</dbReference>
<dbReference type="KEGG" id="asip:AQUSIP_09740"/>
<sequence>MDIRSTSSGSVTFSSDDVIQNNGVFIYKAQVPAKHYPVTKGLPLASETSLDITGKLASLGLTLFDIATNFTLTFLAAQHHHHNRPVNYSHVLMQQKIHMQMQEEEYYKSDIMKPRHGHAFGAKDDILFNHSDRPDAEHANIWLVSFQSPDDIKLNKLDTSQAIVCFSREDALHLAQSAGVLAAHTTPSLFAPHPVVVSTPSGMIKSIAKDTIYDNQKNMLHRRKNEILDYIARNKDLHDNIMKFVMPPAARLNELDYHALADTLKKYALVEAGNTNRDAPFYHMLTVFLQLDADVYNRYMEHVKHSDSIQGEFDKFDRETAALLSKVNAYTASALRSYIRDKKDEILKICEKENMTTLTSLKILNHFVTDLHTLDYSRIYRESSKKSMLFDVDPGLIKTLIDKQLNMTDTTSYVNHQAREELKRPDTHPH</sequence>